<dbReference type="AlphaFoldDB" id="A0ABD5J1K4"/>
<evidence type="ECO:0000313" key="2">
    <source>
        <dbReference type="Proteomes" id="UP001339962"/>
    </source>
</evidence>
<comment type="caution">
    <text evidence="1">The sequence shown here is derived from an EMBL/GenBank/DDBJ whole genome shotgun (WGS) entry which is preliminary data.</text>
</comment>
<dbReference type="Proteomes" id="UP001339962">
    <property type="component" value="Unassembled WGS sequence"/>
</dbReference>
<evidence type="ECO:0000313" key="1">
    <source>
        <dbReference type="EMBL" id="MED5053461.1"/>
    </source>
</evidence>
<name>A0ABD5J1K4_9BACL</name>
<accession>A0ABD5J1K4</accession>
<organism evidence="1 2">
    <name type="scientific">Anoxybacteroides rupiense</name>
    <dbReference type="NCBI Taxonomy" id="311460"/>
    <lineage>
        <taxon>Bacteria</taxon>
        <taxon>Bacillati</taxon>
        <taxon>Bacillota</taxon>
        <taxon>Bacilli</taxon>
        <taxon>Bacillales</taxon>
        <taxon>Anoxybacillaceae</taxon>
        <taxon>Anoxybacteroides</taxon>
    </lineage>
</organism>
<sequence>MSNWNPYANYSGFYDNDYDVEDAFRHDNNAPAFPMMPTNNAPAFPMMPTNNAPALPTMPPTQVMPVSQMPMPVEHAYIPSCGCQPMPTWCGTDQWMGGSYPFVNPGHVEVGSVVSPNAAPIPNMQPMPGMQSAPMMGMPYPMGGTTGPMGGFPSSSGCCGAPYYPYR</sequence>
<dbReference type="EMBL" id="JARTLI010000047">
    <property type="protein sequence ID" value="MED5053461.1"/>
    <property type="molecule type" value="Genomic_DNA"/>
</dbReference>
<protein>
    <submittedName>
        <fullName evidence="1">Uncharacterized protein</fullName>
    </submittedName>
</protein>
<reference evidence="1 2" key="1">
    <citation type="submission" date="2023-03" db="EMBL/GenBank/DDBJ databases">
        <title>Bacillus Genome Sequencing.</title>
        <authorList>
            <person name="Dunlap C."/>
        </authorList>
    </citation>
    <scope>NUCLEOTIDE SEQUENCE [LARGE SCALE GENOMIC DNA]</scope>
    <source>
        <strain evidence="1 2">NRS-38</strain>
    </source>
</reference>
<dbReference type="RefSeq" id="WP_159719553.1">
    <property type="nucleotide sequence ID" value="NZ_JACIDF010000001.1"/>
</dbReference>
<gene>
    <name evidence="1" type="ORF">P9850_16840</name>
</gene>
<proteinExistence type="predicted"/>